<feature type="transmembrane region" description="Helical" evidence="2">
    <location>
        <begin position="102"/>
        <end position="120"/>
    </location>
</feature>
<feature type="transmembrane region" description="Helical" evidence="2">
    <location>
        <begin position="190"/>
        <end position="208"/>
    </location>
</feature>
<keyword evidence="2" id="KW-1133">Transmembrane helix</keyword>
<accession>A0A229NV56</accession>
<dbReference type="AlphaFoldDB" id="A0A229NV56"/>
<feature type="region of interest" description="Disordered" evidence="1">
    <location>
        <begin position="399"/>
        <end position="457"/>
    </location>
</feature>
<feature type="domain" description="DUF4097" evidence="3">
    <location>
        <begin position="498"/>
        <end position="651"/>
    </location>
</feature>
<comment type="caution">
    <text evidence="4">The sequence shown here is derived from an EMBL/GenBank/DDBJ whole genome shotgun (WGS) entry which is preliminary data.</text>
</comment>
<evidence type="ECO:0000313" key="5">
    <source>
        <dbReference type="Proteomes" id="UP000215145"/>
    </source>
</evidence>
<proteinExistence type="predicted"/>
<dbReference type="OrthoDB" id="2640165at2"/>
<evidence type="ECO:0000256" key="2">
    <source>
        <dbReference type="SAM" id="Phobius"/>
    </source>
</evidence>
<keyword evidence="2" id="KW-0812">Transmembrane</keyword>
<organism evidence="4 5">
    <name type="scientific">Paenibacillus herberti</name>
    <dbReference type="NCBI Taxonomy" id="1619309"/>
    <lineage>
        <taxon>Bacteria</taxon>
        <taxon>Bacillati</taxon>
        <taxon>Bacillota</taxon>
        <taxon>Bacilli</taxon>
        <taxon>Bacillales</taxon>
        <taxon>Paenibacillaceae</taxon>
        <taxon>Paenibacillus</taxon>
    </lineage>
</organism>
<dbReference type="Proteomes" id="UP000215145">
    <property type="component" value="Unassembled WGS sequence"/>
</dbReference>
<name>A0A229NV56_9BACL</name>
<feature type="compositionally biased region" description="Low complexity" evidence="1">
    <location>
        <begin position="418"/>
        <end position="456"/>
    </location>
</feature>
<dbReference type="Pfam" id="PF13349">
    <property type="entry name" value="DUF4097"/>
    <property type="match status" value="1"/>
</dbReference>
<evidence type="ECO:0000313" key="4">
    <source>
        <dbReference type="EMBL" id="OXM13786.1"/>
    </source>
</evidence>
<evidence type="ECO:0000256" key="1">
    <source>
        <dbReference type="SAM" id="MobiDB-lite"/>
    </source>
</evidence>
<dbReference type="RefSeq" id="WP_089526486.1">
    <property type="nucleotide sequence ID" value="NZ_NMUQ01000003.1"/>
</dbReference>
<keyword evidence="5" id="KW-1185">Reference proteome</keyword>
<feature type="transmembrane region" description="Helical" evidence="2">
    <location>
        <begin position="12"/>
        <end position="28"/>
    </location>
</feature>
<gene>
    <name evidence="4" type="ORF">CGZ75_22500</name>
</gene>
<keyword evidence="2" id="KW-0472">Membrane</keyword>
<reference evidence="4 5" key="1">
    <citation type="submission" date="2017-07" db="EMBL/GenBank/DDBJ databases">
        <title>Paenibacillus herberti R33 genome sequencing and assembly.</title>
        <authorList>
            <person name="Su W."/>
        </authorList>
    </citation>
    <scope>NUCLEOTIDE SEQUENCE [LARGE SCALE GENOMIC DNA]</scope>
    <source>
        <strain evidence="4 5">R33</strain>
    </source>
</reference>
<feature type="transmembrane region" description="Helical" evidence="2">
    <location>
        <begin position="157"/>
        <end position="178"/>
    </location>
</feature>
<sequence length="662" mass="70778">MSEKTQLKSRKLSALFAALLPGGGHLYLGWYGRGLMLLLLVLLDLAALVRFSDSTSGSRALLLLYLGYALPAMYFFSVFDALEISTRNKHTGSNRDSAGQFTPMHSMLLVAGGILLFFLIRPTAAVQPRLDWIGDMASGVVLLVFAVWFGIKRKAGLFRLGRFSAAVILAVCGTLLLWDQVKERNDIGLMLDWWPLLFVLAGLEMLLFQLLEKKNPGRRLLAGIGSLLTAFIFVSSAYLVTQYGGLPFRWLDQYAGRTNLENLSEEKGFRFAQEPLELSLEEPITSVVIDNPNGDVTVQASSDPEFKSVIVEAKLWVDTELQSEADTVKEKSKLKLSSDGKLELTAQGMPYGANGSRLPRYNLVVTLPADLAASLRAPLPSSLGTAPLSLYPGMPPAAMSQIDAVPESTPPPQEIQQSALSAANAANSDSLTTNSTTSPQPSSSLSPEPSGTPGPEAVKLLLNAGNGRVILSGLTAEGGMTLKNRNGSIELRDLKGNVEADTSSGNISAERLVGDVQLSARDGGINVSRIEGGISAYTSNGNLDIADIVGEAILETKNGYIHVEQVAKSLQADTLNGEIRIRSSKVGGNWNIDSSIGEVDLSIPTTASFEVDGAVTFGTITTELPLKVTKKTIEGIIGLGTHQIRVDANSDISIFAFPSLPG</sequence>
<evidence type="ECO:0000259" key="3">
    <source>
        <dbReference type="Pfam" id="PF13349"/>
    </source>
</evidence>
<feature type="transmembrane region" description="Helical" evidence="2">
    <location>
        <begin position="63"/>
        <end position="82"/>
    </location>
</feature>
<feature type="transmembrane region" description="Helical" evidence="2">
    <location>
        <begin position="132"/>
        <end position="151"/>
    </location>
</feature>
<dbReference type="EMBL" id="NMUQ01000003">
    <property type="protein sequence ID" value="OXM13786.1"/>
    <property type="molecule type" value="Genomic_DNA"/>
</dbReference>
<protein>
    <recommendedName>
        <fullName evidence="3">DUF4097 domain-containing protein</fullName>
    </recommendedName>
</protein>
<feature type="transmembrane region" description="Helical" evidence="2">
    <location>
        <begin position="220"/>
        <end position="240"/>
    </location>
</feature>
<dbReference type="InterPro" id="IPR025164">
    <property type="entry name" value="Toastrack_DUF4097"/>
</dbReference>